<proteinExistence type="predicted"/>
<evidence type="ECO:0000313" key="7">
    <source>
        <dbReference type="Proteomes" id="UP000008141"/>
    </source>
</evidence>
<dbReference type="eggNOG" id="KOG0701">
    <property type="taxonomic scope" value="Eukaryota"/>
</dbReference>
<dbReference type="InterPro" id="IPR051363">
    <property type="entry name" value="RLR_Helicase"/>
</dbReference>
<dbReference type="PANTHER" id="PTHR14074:SF16">
    <property type="entry name" value="ANTIVIRAL INNATE IMMUNE RESPONSE RECEPTOR RIG-I"/>
    <property type="match status" value="1"/>
</dbReference>
<feature type="domain" description="Helicase C-terminal" evidence="5">
    <location>
        <begin position="992"/>
        <end position="1151"/>
    </location>
</feature>
<dbReference type="EMBL" id="GL433846">
    <property type="protein sequence ID" value="EFN55105.1"/>
    <property type="molecule type" value="Genomic_DNA"/>
</dbReference>
<dbReference type="STRING" id="554065.E1ZHD7"/>
<keyword evidence="7" id="KW-1185">Reference proteome</keyword>
<evidence type="ECO:0000256" key="3">
    <source>
        <dbReference type="SAM" id="MobiDB-lite"/>
    </source>
</evidence>
<dbReference type="PANTHER" id="PTHR14074">
    <property type="entry name" value="HELICASE WITH DEATH DOMAIN-RELATED"/>
    <property type="match status" value="1"/>
</dbReference>
<evidence type="ECO:0000313" key="6">
    <source>
        <dbReference type="EMBL" id="EFN55105.1"/>
    </source>
</evidence>
<organism evidence="7">
    <name type="scientific">Chlorella variabilis</name>
    <name type="common">Green alga</name>
    <dbReference type="NCBI Taxonomy" id="554065"/>
    <lineage>
        <taxon>Eukaryota</taxon>
        <taxon>Viridiplantae</taxon>
        <taxon>Chlorophyta</taxon>
        <taxon>core chlorophytes</taxon>
        <taxon>Trebouxiophyceae</taxon>
        <taxon>Chlorellales</taxon>
        <taxon>Chlorellaceae</taxon>
        <taxon>Chlorella clade</taxon>
        <taxon>Chlorella</taxon>
    </lineage>
</organism>
<dbReference type="PROSITE" id="PS51194">
    <property type="entry name" value="HELICASE_CTER"/>
    <property type="match status" value="1"/>
</dbReference>
<dbReference type="Gene3D" id="3.40.50.300">
    <property type="entry name" value="P-loop containing nucleotide triphosphate hydrolases"/>
    <property type="match status" value="2"/>
</dbReference>
<dbReference type="InterPro" id="IPR001650">
    <property type="entry name" value="Helicase_C-like"/>
</dbReference>
<dbReference type="SMART" id="SM00487">
    <property type="entry name" value="DEXDc"/>
    <property type="match status" value="1"/>
</dbReference>
<dbReference type="AlphaFoldDB" id="E1ZHD7"/>
<dbReference type="RefSeq" id="XP_005847207.1">
    <property type="nucleotide sequence ID" value="XM_005847145.1"/>
</dbReference>
<protein>
    <submittedName>
        <fullName evidence="6">Uncharacterized protein</fullName>
    </submittedName>
</protein>
<dbReference type="GO" id="GO:0005737">
    <property type="term" value="C:cytoplasm"/>
    <property type="evidence" value="ECO:0007669"/>
    <property type="project" value="TreeGrafter"/>
</dbReference>
<dbReference type="InterPro" id="IPR011545">
    <property type="entry name" value="DEAD/DEAH_box_helicase_dom"/>
</dbReference>
<name>E1ZHD7_CHLVA</name>
<keyword evidence="2" id="KW-0067">ATP-binding</keyword>
<evidence type="ECO:0000259" key="4">
    <source>
        <dbReference type="PROSITE" id="PS51192"/>
    </source>
</evidence>
<dbReference type="SUPFAM" id="SSF52540">
    <property type="entry name" value="P-loop containing nucleoside triphosphate hydrolases"/>
    <property type="match status" value="1"/>
</dbReference>
<dbReference type="GO" id="GO:0005524">
    <property type="term" value="F:ATP binding"/>
    <property type="evidence" value="ECO:0007669"/>
    <property type="project" value="UniProtKB-KW"/>
</dbReference>
<evidence type="ECO:0000259" key="5">
    <source>
        <dbReference type="PROSITE" id="PS51194"/>
    </source>
</evidence>
<sequence>MAEALDWADLQAKALQGHDLSNQAIAGLLPLLAAGALQAAALEASGALRYLGKQDSLQQRMGAQIQASLRARQGKRPRLEDAEEAGINQGGGGGVSLFYPGKQGPGNDTVFHPPRPEAPTMASRRFSYLGIDPAQQQQYEDLMSRARRLDRRDARRRQLTTSAEELPGTFKWKAGEFQQMLLLPEDEQIRSSITAAQRADNLLWLTLAVSEMPDLTPGRAIVQVCGVYASVNGYRTVKRVEPEHSRIAISGVAAAPALDVVPAGACIRATHAMDESLRLYYFRIEGAPALPQQQAAMAAATAMPPPPAALPLPGLGTQMYEAAAAGGAGSSGAGAEGAGGTSGLPGMEAEFLDADASADKHFKSATLGQGQMVQAPPGVNLPTTPALDVRNDAVLRRDLFVLGDLYTPGGTVTALNGALQLICRLNAVEYCWASDPGGQRIAGFLAQEMKGAVHEAEDGTLFVAITKLLPYAAAAIKELETRLEQLEVLVPAVLAGAFHILVEASSAATKVLPRGKLLGPATQPGTSLTGRPPASWTAKFGSSVVAQLYLDATSKPTGFDTKGQQRSPAGEFVHLAIGLEREQALGERTAQAAAFTGDRVLRQYQTDILRQISTGGNYLVTEIIPHHAATLLERNHNAKTVVLAPTINLADQQAAYIRTSPPFNSFRFGVDCFCGGKSVNPEREEWVHLLKRSSVVVLTPAILQNLIERGAACFEDITLLVLDECHNAVGGSAMAVVLKRYAEWLEARTMSALDLLQNRLKAQYLVVPDDHPEVLAHVPQAQDQRIVVRLREEDRVFAESLGRWVLGALDLLGTHLQGLAAAGSDDEEPEGGLPADLHLRYETLQQLALGQFSNAAEEWCARAAKHVEAAQGAEPALKTDLNCCVMLLSEALGALSVAGNMGCEAAARRLAQLVAETVQKLLGVRTEELLGRPVARNDSASGSAGGSGSGDVEGVAMELLRLLTRQVLGQDTLEEAYRNGIFACPKSPKYIKMKEVLLQYRDQKEAHGIVFIRTRADCRVLHSILQADPDLGFMQLHLLMGHGGRGIDGMAVKQQREARESFGAKGQHLLIATAAAEEGLNIPACQFVIRFNATQTGRELLQSKGRIRTQDGVYFELVEEGTLEERLANKSAQQARNLHLALHHHLKAFHI</sequence>
<dbReference type="SMART" id="SM00490">
    <property type="entry name" value="HELICc"/>
    <property type="match status" value="1"/>
</dbReference>
<dbReference type="GeneID" id="17354223"/>
<dbReference type="KEGG" id="cvr:CHLNCDRAFT_135022"/>
<dbReference type="Proteomes" id="UP000008141">
    <property type="component" value="Unassembled WGS sequence"/>
</dbReference>
<dbReference type="InParanoid" id="E1ZHD7"/>
<feature type="region of interest" description="Disordered" evidence="3">
    <location>
        <begin position="70"/>
        <end position="94"/>
    </location>
</feature>
<keyword evidence="1" id="KW-0547">Nucleotide-binding</keyword>
<dbReference type="InterPro" id="IPR014001">
    <property type="entry name" value="Helicase_ATP-bd"/>
</dbReference>
<evidence type="ECO:0000256" key="1">
    <source>
        <dbReference type="ARBA" id="ARBA00022741"/>
    </source>
</evidence>
<gene>
    <name evidence="6" type="ORF">CHLNCDRAFT_135022</name>
</gene>
<dbReference type="Pfam" id="PF00270">
    <property type="entry name" value="DEAD"/>
    <property type="match status" value="1"/>
</dbReference>
<evidence type="ECO:0000256" key="2">
    <source>
        <dbReference type="ARBA" id="ARBA00022840"/>
    </source>
</evidence>
<accession>E1ZHD7</accession>
<reference evidence="6 7" key="1">
    <citation type="journal article" date="2010" name="Plant Cell">
        <title>The Chlorella variabilis NC64A genome reveals adaptation to photosymbiosis, coevolution with viruses, and cryptic sex.</title>
        <authorList>
            <person name="Blanc G."/>
            <person name="Duncan G."/>
            <person name="Agarkova I."/>
            <person name="Borodovsky M."/>
            <person name="Gurnon J."/>
            <person name="Kuo A."/>
            <person name="Lindquist E."/>
            <person name="Lucas S."/>
            <person name="Pangilinan J."/>
            <person name="Polle J."/>
            <person name="Salamov A."/>
            <person name="Terry A."/>
            <person name="Yamada T."/>
            <person name="Dunigan D.D."/>
            <person name="Grigoriev I.V."/>
            <person name="Claverie J.M."/>
            <person name="Van Etten J.L."/>
        </authorList>
    </citation>
    <scope>NUCLEOTIDE SEQUENCE [LARGE SCALE GENOMIC DNA]</scope>
    <source>
        <strain evidence="6 7">NC64A</strain>
    </source>
</reference>
<dbReference type="Pfam" id="PF00271">
    <property type="entry name" value="Helicase_C"/>
    <property type="match status" value="1"/>
</dbReference>
<dbReference type="InterPro" id="IPR027417">
    <property type="entry name" value="P-loop_NTPase"/>
</dbReference>
<dbReference type="PROSITE" id="PS51192">
    <property type="entry name" value="HELICASE_ATP_BIND_1"/>
    <property type="match status" value="1"/>
</dbReference>
<feature type="domain" description="Helicase ATP-binding" evidence="4">
    <location>
        <begin position="581"/>
        <end position="753"/>
    </location>
</feature>
<dbReference type="GO" id="GO:0003676">
    <property type="term" value="F:nucleic acid binding"/>
    <property type="evidence" value="ECO:0007669"/>
    <property type="project" value="InterPro"/>
</dbReference>
<dbReference type="OrthoDB" id="515361at2759"/>